<proteinExistence type="predicted"/>
<sequence length="75" mass="8712">MNKYLNLQQYHKISQGDDGTFPVKEKMLRNRFSVDQSGSGRRRIKEHVLENSPATHWSGDRGEREIDAQACEHAR</sequence>
<organism evidence="2 3">
    <name type="scientific">Cucumis sativus</name>
    <name type="common">Cucumber</name>
    <dbReference type="NCBI Taxonomy" id="3659"/>
    <lineage>
        <taxon>Eukaryota</taxon>
        <taxon>Viridiplantae</taxon>
        <taxon>Streptophyta</taxon>
        <taxon>Embryophyta</taxon>
        <taxon>Tracheophyta</taxon>
        <taxon>Spermatophyta</taxon>
        <taxon>Magnoliopsida</taxon>
        <taxon>eudicotyledons</taxon>
        <taxon>Gunneridae</taxon>
        <taxon>Pentapetalae</taxon>
        <taxon>rosids</taxon>
        <taxon>fabids</taxon>
        <taxon>Cucurbitales</taxon>
        <taxon>Cucurbitaceae</taxon>
        <taxon>Benincaseae</taxon>
        <taxon>Cucumis</taxon>
    </lineage>
</organism>
<evidence type="ECO:0000256" key="1">
    <source>
        <dbReference type="SAM" id="MobiDB-lite"/>
    </source>
</evidence>
<accession>A0A0A0K9Y1</accession>
<evidence type="ECO:0000313" key="3">
    <source>
        <dbReference type="Proteomes" id="UP000029981"/>
    </source>
</evidence>
<feature type="region of interest" description="Disordered" evidence="1">
    <location>
        <begin position="51"/>
        <end position="75"/>
    </location>
</feature>
<name>A0A0A0K9Y1_CUCSA</name>
<gene>
    <name evidence="2" type="ORF">Csa_6G003460</name>
</gene>
<evidence type="ECO:0000313" key="2">
    <source>
        <dbReference type="EMBL" id="KGN45654.1"/>
    </source>
</evidence>
<feature type="compositionally biased region" description="Basic and acidic residues" evidence="1">
    <location>
        <begin position="58"/>
        <end position="75"/>
    </location>
</feature>
<dbReference type="Gramene" id="KGN45654">
    <property type="protein sequence ID" value="KGN45654"/>
    <property type="gene ID" value="Csa_6G003460"/>
</dbReference>
<keyword evidence="3" id="KW-1185">Reference proteome</keyword>
<reference evidence="2 3" key="2">
    <citation type="journal article" date="2009" name="PLoS ONE">
        <title>An integrated genetic and cytogenetic map of the cucumber genome.</title>
        <authorList>
            <person name="Ren Y."/>
            <person name="Zhang Z."/>
            <person name="Liu J."/>
            <person name="Staub J.E."/>
            <person name="Han Y."/>
            <person name="Cheng Z."/>
            <person name="Li X."/>
            <person name="Lu J."/>
            <person name="Miao H."/>
            <person name="Kang H."/>
            <person name="Xie B."/>
            <person name="Gu X."/>
            <person name="Wang X."/>
            <person name="Du Y."/>
            <person name="Jin W."/>
            <person name="Huang S."/>
        </authorList>
    </citation>
    <scope>NUCLEOTIDE SEQUENCE [LARGE SCALE GENOMIC DNA]</scope>
    <source>
        <strain evidence="3">cv. 9930</strain>
    </source>
</reference>
<dbReference type="Proteomes" id="UP000029981">
    <property type="component" value="Chromosome 6"/>
</dbReference>
<dbReference type="EMBL" id="CM002927">
    <property type="protein sequence ID" value="KGN45654.1"/>
    <property type="molecule type" value="Genomic_DNA"/>
</dbReference>
<protein>
    <submittedName>
        <fullName evidence="2">Uncharacterized protein</fullName>
    </submittedName>
</protein>
<dbReference type="AlphaFoldDB" id="A0A0A0K9Y1"/>
<reference evidence="2 3" key="1">
    <citation type="journal article" date="2009" name="Nat. Genet.">
        <title>The genome of the cucumber, Cucumis sativus L.</title>
        <authorList>
            <person name="Huang S."/>
            <person name="Li R."/>
            <person name="Zhang Z."/>
            <person name="Li L."/>
            <person name="Gu X."/>
            <person name="Fan W."/>
            <person name="Lucas W.J."/>
            <person name="Wang X."/>
            <person name="Xie B."/>
            <person name="Ni P."/>
            <person name="Ren Y."/>
            <person name="Zhu H."/>
            <person name="Li J."/>
            <person name="Lin K."/>
            <person name="Jin W."/>
            <person name="Fei Z."/>
            <person name="Li G."/>
            <person name="Staub J."/>
            <person name="Kilian A."/>
            <person name="van der Vossen E.A."/>
            <person name="Wu Y."/>
            <person name="Guo J."/>
            <person name="He J."/>
            <person name="Jia Z."/>
            <person name="Ren Y."/>
            <person name="Tian G."/>
            <person name="Lu Y."/>
            <person name="Ruan J."/>
            <person name="Qian W."/>
            <person name="Wang M."/>
            <person name="Huang Q."/>
            <person name="Li B."/>
            <person name="Xuan Z."/>
            <person name="Cao J."/>
            <person name="Asan"/>
            <person name="Wu Z."/>
            <person name="Zhang J."/>
            <person name="Cai Q."/>
            <person name="Bai Y."/>
            <person name="Zhao B."/>
            <person name="Han Y."/>
            <person name="Li Y."/>
            <person name="Li X."/>
            <person name="Wang S."/>
            <person name="Shi Q."/>
            <person name="Liu S."/>
            <person name="Cho W.K."/>
            <person name="Kim J.Y."/>
            <person name="Xu Y."/>
            <person name="Heller-Uszynska K."/>
            <person name="Miao H."/>
            <person name="Cheng Z."/>
            <person name="Zhang S."/>
            <person name="Wu J."/>
            <person name="Yang Y."/>
            <person name="Kang H."/>
            <person name="Li M."/>
            <person name="Liang H."/>
            <person name="Ren X."/>
            <person name="Shi Z."/>
            <person name="Wen M."/>
            <person name="Jian M."/>
            <person name="Yang H."/>
            <person name="Zhang G."/>
            <person name="Yang Z."/>
            <person name="Chen R."/>
            <person name="Liu S."/>
            <person name="Li J."/>
            <person name="Ma L."/>
            <person name="Liu H."/>
            <person name="Zhou Y."/>
            <person name="Zhao J."/>
            <person name="Fang X."/>
            <person name="Li G."/>
            <person name="Fang L."/>
            <person name="Li Y."/>
            <person name="Liu D."/>
            <person name="Zheng H."/>
            <person name="Zhang Y."/>
            <person name="Qin N."/>
            <person name="Li Z."/>
            <person name="Yang G."/>
            <person name="Yang S."/>
            <person name="Bolund L."/>
            <person name="Kristiansen K."/>
            <person name="Zheng H."/>
            <person name="Li S."/>
            <person name="Zhang X."/>
            <person name="Yang H."/>
            <person name="Wang J."/>
            <person name="Sun R."/>
            <person name="Zhang B."/>
            <person name="Jiang S."/>
            <person name="Wang J."/>
            <person name="Du Y."/>
            <person name="Li S."/>
        </authorList>
    </citation>
    <scope>NUCLEOTIDE SEQUENCE [LARGE SCALE GENOMIC DNA]</scope>
    <source>
        <strain evidence="3">cv. 9930</strain>
    </source>
</reference>
<reference evidence="2 3" key="3">
    <citation type="journal article" date="2010" name="BMC Genomics">
        <title>Transcriptome sequencing and comparative analysis of cucumber flowers with different sex types.</title>
        <authorList>
            <person name="Guo S."/>
            <person name="Zheng Y."/>
            <person name="Joung J.G."/>
            <person name="Liu S."/>
            <person name="Zhang Z."/>
            <person name="Crasta O.R."/>
            <person name="Sobral B.W."/>
            <person name="Xu Y."/>
            <person name="Huang S."/>
            <person name="Fei Z."/>
        </authorList>
    </citation>
    <scope>NUCLEOTIDE SEQUENCE [LARGE SCALE GENOMIC DNA]</scope>
    <source>
        <strain evidence="3">cv. 9930</strain>
    </source>
</reference>
<reference evidence="2 3" key="4">
    <citation type="journal article" date="2011" name="BMC Genomics">
        <title>RNA-Seq improves annotation of protein-coding genes in the cucumber genome.</title>
        <authorList>
            <person name="Li Z."/>
            <person name="Zhang Z."/>
            <person name="Yan P."/>
            <person name="Huang S."/>
            <person name="Fei Z."/>
            <person name="Lin K."/>
        </authorList>
    </citation>
    <scope>NUCLEOTIDE SEQUENCE [LARGE SCALE GENOMIC DNA]</scope>
    <source>
        <strain evidence="3">cv. 9930</strain>
    </source>
</reference>